<evidence type="ECO:0000313" key="3">
    <source>
        <dbReference type="Proteomes" id="UP001418222"/>
    </source>
</evidence>
<dbReference type="EMBL" id="JBBWWQ010000020">
    <property type="protein sequence ID" value="KAK8916655.1"/>
    <property type="molecule type" value="Genomic_DNA"/>
</dbReference>
<keyword evidence="3" id="KW-1185">Reference proteome</keyword>
<organism evidence="2 3">
    <name type="scientific">Platanthera zijinensis</name>
    <dbReference type="NCBI Taxonomy" id="2320716"/>
    <lineage>
        <taxon>Eukaryota</taxon>
        <taxon>Viridiplantae</taxon>
        <taxon>Streptophyta</taxon>
        <taxon>Embryophyta</taxon>
        <taxon>Tracheophyta</taxon>
        <taxon>Spermatophyta</taxon>
        <taxon>Magnoliopsida</taxon>
        <taxon>Liliopsida</taxon>
        <taxon>Asparagales</taxon>
        <taxon>Orchidaceae</taxon>
        <taxon>Orchidoideae</taxon>
        <taxon>Orchideae</taxon>
        <taxon>Orchidinae</taxon>
        <taxon>Platanthera</taxon>
    </lineage>
</organism>
<proteinExistence type="predicted"/>
<feature type="region of interest" description="Disordered" evidence="1">
    <location>
        <begin position="349"/>
        <end position="376"/>
    </location>
</feature>
<accession>A0AAP0AVN6</accession>
<evidence type="ECO:0000313" key="2">
    <source>
        <dbReference type="EMBL" id="KAK8916655.1"/>
    </source>
</evidence>
<name>A0AAP0AVN6_9ASPA</name>
<protein>
    <submittedName>
        <fullName evidence="2">Uncharacterized protein</fullName>
    </submittedName>
</protein>
<comment type="caution">
    <text evidence="2">The sequence shown here is derived from an EMBL/GenBank/DDBJ whole genome shotgun (WGS) entry which is preliminary data.</text>
</comment>
<gene>
    <name evidence="2" type="ORF">KSP39_PZI022909</name>
</gene>
<dbReference type="AlphaFoldDB" id="A0AAP0AVN6"/>
<dbReference type="Proteomes" id="UP001418222">
    <property type="component" value="Unassembled WGS sequence"/>
</dbReference>
<sequence>MPGSKYLSCRCAVSTFVANARPLVDVISDESKDVLREANVMPLFSMPALPQNVPLLYVLVKMYKREKKCFLLGNHYLKLTVNEVAMILGLPNRGREFPFSRLPCMELYHKDLLNEMHILVNEEWSANLEQKRVNLLIRYLLIVFLFPLKTLKIPKCLGVLEDGVGALRDYNWPKTIHAFLHLQLDCLSRANVVREADTCLGYLEGCSAVLLLRFKFSSVEEAEKPLLGASEEDSDFEEMKKKRKGRGLKAARKKMTVDADADFEDFEKEKDKKRLEEISRKVLKKTEKILIRQVDKEKKEKKNDKAGKTSEDWRGMEARLCGFIREEVSKAEGSLKTFCETWFKKLQADIPQSHRPTPSPNPSTPHKKVSPTTSIFTQSNPDLALINLDSPAKVDCSDPVQGPLKTYWKKKELLNSQFYKELVKVPTYPGRPHIAPRIRDTIDFVLNRYDER</sequence>
<reference evidence="2 3" key="1">
    <citation type="journal article" date="2022" name="Nat. Plants">
        <title>Genomes of leafy and leafless Platanthera orchids illuminate the evolution of mycoheterotrophy.</title>
        <authorList>
            <person name="Li M.H."/>
            <person name="Liu K.W."/>
            <person name="Li Z."/>
            <person name="Lu H.C."/>
            <person name="Ye Q.L."/>
            <person name="Zhang D."/>
            <person name="Wang J.Y."/>
            <person name="Li Y.F."/>
            <person name="Zhong Z.M."/>
            <person name="Liu X."/>
            <person name="Yu X."/>
            <person name="Liu D.K."/>
            <person name="Tu X.D."/>
            <person name="Liu B."/>
            <person name="Hao Y."/>
            <person name="Liao X.Y."/>
            <person name="Jiang Y.T."/>
            <person name="Sun W.H."/>
            <person name="Chen J."/>
            <person name="Chen Y.Q."/>
            <person name="Ai Y."/>
            <person name="Zhai J.W."/>
            <person name="Wu S.S."/>
            <person name="Zhou Z."/>
            <person name="Hsiao Y.Y."/>
            <person name="Wu W.L."/>
            <person name="Chen Y.Y."/>
            <person name="Lin Y.F."/>
            <person name="Hsu J.L."/>
            <person name="Li C.Y."/>
            <person name="Wang Z.W."/>
            <person name="Zhao X."/>
            <person name="Zhong W.Y."/>
            <person name="Ma X.K."/>
            <person name="Ma L."/>
            <person name="Huang J."/>
            <person name="Chen G.Z."/>
            <person name="Huang M.Z."/>
            <person name="Huang L."/>
            <person name="Peng D.H."/>
            <person name="Luo Y.B."/>
            <person name="Zou S.Q."/>
            <person name="Chen S.P."/>
            <person name="Lan S."/>
            <person name="Tsai W.C."/>
            <person name="Van de Peer Y."/>
            <person name="Liu Z.J."/>
        </authorList>
    </citation>
    <scope>NUCLEOTIDE SEQUENCE [LARGE SCALE GENOMIC DNA]</scope>
    <source>
        <strain evidence="2">Lor287</strain>
    </source>
</reference>
<evidence type="ECO:0000256" key="1">
    <source>
        <dbReference type="SAM" id="MobiDB-lite"/>
    </source>
</evidence>